<dbReference type="Proteomes" id="UP001153712">
    <property type="component" value="Chromosome 13"/>
</dbReference>
<dbReference type="OrthoDB" id="10042846at2759"/>
<feature type="compositionally biased region" description="Basic and acidic residues" evidence="1">
    <location>
        <begin position="447"/>
        <end position="472"/>
    </location>
</feature>
<evidence type="ECO:0000259" key="2">
    <source>
        <dbReference type="Pfam" id="PF15236"/>
    </source>
</evidence>
<feature type="region of interest" description="Disordered" evidence="1">
    <location>
        <begin position="244"/>
        <end position="264"/>
    </location>
</feature>
<dbReference type="Pfam" id="PF15236">
    <property type="entry name" value="CCDC66"/>
    <property type="match status" value="1"/>
</dbReference>
<feature type="compositionally biased region" description="Polar residues" evidence="1">
    <location>
        <begin position="344"/>
        <end position="355"/>
    </location>
</feature>
<dbReference type="GO" id="GO:0005874">
    <property type="term" value="C:microtubule"/>
    <property type="evidence" value="ECO:0007669"/>
    <property type="project" value="TreeGrafter"/>
</dbReference>
<feature type="domain" description="CCDC66" evidence="2">
    <location>
        <begin position="169"/>
        <end position="293"/>
    </location>
</feature>
<dbReference type="EMBL" id="OU900106">
    <property type="protein sequence ID" value="CAG9856956.1"/>
    <property type="molecule type" value="Genomic_DNA"/>
</dbReference>
<evidence type="ECO:0000313" key="4">
    <source>
        <dbReference type="Proteomes" id="UP001153712"/>
    </source>
</evidence>
<dbReference type="GO" id="GO:0008017">
    <property type="term" value="F:microtubule binding"/>
    <property type="evidence" value="ECO:0007669"/>
    <property type="project" value="TreeGrafter"/>
</dbReference>
<feature type="region of interest" description="Disordered" evidence="1">
    <location>
        <begin position="404"/>
        <end position="487"/>
    </location>
</feature>
<feature type="compositionally biased region" description="Basic and acidic residues" evidence="1">
    <location>
        <begin position="244"/>
        <end position="262"/>
    </location>
</feature>
<accession>A0A9N9TMX6</accession>
<name>A0A9N9TMX6_PHYSR</name>
<evidence type="ECO:0000313" key="3">
    <source>
        <dbReference type="EMBL" id="CAG9856956.1"/>
    </source>
</evidence>
<dbReference type="GO" id="GO:0060271">
    <property type="term" value="P:cilium assembly"/>
    <property type="evidence" value="ECO:0007669"/>
    <property type="project" value="TreeGrafter"/>
</dbReference>
<feature type="compositionally biased region" description="Polar residues" evidence="1">
    <location>
        <begin position="168"/>
        <end position="181"/>
    </location>
</feature>
<organism evidence="3 4">
    <name type="scientific">Phyllotreta striolata</name>
    <name type="common">Striped flea beetle</name>
    <name type="synonym">Crioceris striolata</name>
    <dbReference type="NCBI Taxonomy" id="444603"/>
    <lineage>
        <taxon>Eukaryota</taxon>
        <taxon>Metazoa</taxon>
        <taxon>Ecdysozoa</taxon>
        <taxon>Arthropoda</taxon>
        <taxon>Hexapoda</taxon>
        <taxon>Insecta</taxon>
        <taxon>Pterygota</taxon>
        <taxon>Neoptera</taxon>
        <taxon>Endopterygota</taxon>
        <taxon>Coleoptera</taxon>
        <taxon>Polyphaga</taxon>
        <taxon>Cucujiformia</taxon>
        <taxon>Chrysomeloidea</taxon>
        <taxon>Chrysomelidae</taxon>
        <taxon>Galerucinae</taxon>
        <taxon>Alticini</taxon>
        <taxon>Phyllotreta</taxon>
    </lineage>
</organism>
<proteinExistence type="predicted"/>
<protein>
    <recommendedName>
        <fullName evidence="2">CCDC66 domain-containing protein</fullName>
    </recommendedName>
</protein>
<keyword evidence="4" id="KW-1185">Reference proteome</keyword>
<dbReference type="PANTHER" id="PTHR22736">
    <property type="entry name" value="COILED-COIL DOMAIN-CONTAINING PROTEIN 66"/>
    <property type="match status" value="1"/>
</dbReference>
<feature type="compositionally biased region" description="Basic residues" evidence="1">
    <location>
        <begin position="478"/>
        <end position="487"/>
    </location>
</feature>
<reference evidence="3" key="1">
    <citation type="submission" date="2022-01" db="EMBL/GenBank/DDBJ databases">
        <authorList>
            <person name="King R."/>
        </authorList>
    </citation>
    <scope>NUCLEOTIDE SEQUENCE</scope>
</reference>
<feature type="compositionally biased region" description="Polar residues" evidence="1">
    <location>
        <begin position="76"/>
        <end position="100"/>
    </location>
</feature>
<gene>
    <name evidence="3" type="ORF">PHYEVI_LOCUS3367</name>
</gene>
<dbReference type="AlphaFoldDB" id="A0A9N9TMX6"/>
<feature type="compositionally biased region" description="Basic residues" evidence="1">
    <location>
        <begin position="415"/>
        <end position="424"/>
    </location>
</feature>
<dbReference type="InterPro" id="IPR039183">
    <property type="entry name" value="CCD66"/>
</dbReference>
<dbReference type="InterPro" id="IPR040467">
    <property type="entry name" value="CCDC66_dom"/>
</dbReference>
<dbReference type="PANTHER" id="PTHR22736:SF2">
    <property type="entry name" value="COILED-COIL DOMAIN-CONTAINING PROTEIN 66"/>
    <property type="match status" value="1"/>
</dbReference>
<feature type="region of interest" description="Disordered" evidence="1">
    <location>
        <begin position="48"/>
        <end position="183"/>
    </location>
</feature>
<evidence type="ECO:0000256" key="1">
    <source>
        <dbReference type="SAM" id="MobiDB-lite"/>
    </source>
</evidence>
<dbReference type="GO" id="GO:0005929">
    <property type="term" value="C:cilium"/>
    <property type="evidence" value="ECO:0007669"/>
    <property type="project" value="TreeGrafter"/>
</dbReference>
<feature type="compositionally biased region" description="Basic and acidic residues" evidence="1">
    <location>
        <begin position="425"/>
        <end position="435"/>
    </location>
</feature>
<feature type="region of interest" description="Disordered" evidence="1">
    <location>
        <begin position="330"/>
        <end position="355"/>
    </location>
</feature>
<sequence>MHSHSALSLIERKKLQWAKEKEEMAEFKVPWTAGEENYTTLDRNARQFRRSSLPPLYKNQFNSYDKEKEIGGETSGYGSDNPNQTPEHVQTWHQTGYESSSSRDDRPKWSTAKTSELAKFWPPKDESTDANNEPPNWVKRGLKNGEIIVNNTSPAESPEQLFDDDRPQTGSSHSNNHSNYLRGQHIHMDPTELAERERKRQLALAHQYAILQQLNEREKRRQEEKERRIKEEYEEELRIEREQEIERSRKEQESKSLRDKLEKKMKRKQAVEEAMQIAQKEAQLAKSTKNKHNYYINQLQKQTDLIEDNKNTVELEDTITRSQDIETLSNDLNNNLEIPKTDSDTSNELNSPTSPNLIAPQTLALPAPLDLNIQRVQYALLIPAAAAKILCHAATQTDESAFFKSESAGDDESKGRRRGAKERRSRSESLEERPKWGVNRPPTRYVKQSDKDPLYRRRQQEKQEKASSDDSRTATPRSYRKKGRTRHSRIDWRAGRSSCRAEVVPLGYDKERLYYERSDYCCICRCGRHKCSE</sequence>